<evidence type="ECO:0000313" key="2">
    <source>
        <dbReference type="Proteomes" id="UP001283361"/>
    </source>
</evidence>
<organism evidence="1 2">
    <name type="scientific">Elysia crispata</name>
    <name type="common">lettuce slug</name>
    <dbReference type="NCBI Taxonomy" id="231223"/>
    <lineage>
        <taxon>Eukaryota</taxon>
        <taxon>Metazoa</taxon>
        <taxon>Spiralia</taxon>
        <taxon>Lophotrochozoa</taxon>
        <taxon>Mollusca</taxon>
        <taxon>Gastropoda</taxon>
        <taxon>Heterobranchia</taxon>
        <taxon>Euthyneura</taxon>
        <taxon>Panpulmonata</taxon>
        <taxon>Sacoglossa</taxon>
        <taxon>Placobranchoidea</taxon>
        <taxon>Plakobranchidae</taxon>
        <taxon>Elysia</taxon>
    </lineage>
</organism>
<proteinExistence type="predicted"/>
<keyword evidence="2" id="KW-1185">Reference proteome</keyword>
<evidence type="ECO:0000313" key="1">
    <source>
        <dbReference type="EMBL" id="KAK3759101.1"/>
    </source>
</evidence>
<name>A0AAE0YZ03_9GAST</name>
<accession>A0AAE0YZ03</accession>
<gene>
    <name evidence="1" type="ORF">RRG08_040655</name>
</gene>
<sequence>MIEVLSTISGQMVQVLSTVWVTDHSLGRWFRYCLQYGQMVEVQSTVWMDGSVLSTVWADGSGDEYKVLEQVTESQ</sequence>
<reference evidence="1" key="1">
    <citation type="journal article" date="2023" name="G3 (Bethesda)">
        <title>A reference genome for the long-term kleptoplast-retaining sea slug Elysia crispata morphotype clarki.</title>
        <authorList>
            <person name="Eastman K.E."/>
            <person name="Pendleton A.L."/>
            <person name="Shaikh M.A."/>
            <person name="Suttiyut T."/>
            <person name="Ogas R."/>
            <person name="Tomko P."/>
            <person name="Gavelis G."/>
            <person name="Widhalm J.R."/>
            <person name="Wisecaver J.H."/>
        </authorList>
    </citation>
    <scope>NUCLEOTIDE SEQUENCE</scope>
    <source>
        <strain evidence="1">ECLA1</strain>
    </source>
</reference>
<protein>
    <submittedName>
        <fullName evidence="1">Uncharacterized protein</fullName>
    </submittedName>
</protein>
<comment type="caution">
    <text evidence="1">The sequence shown here is derived from an EMBL/GenBank/DDBJ whole genome shotgun (WGS) entry which is preliminary data.</text>
</comment>
<dbReference type="AlphaFoldDB" id="A0AAE0YZ03"/>
<dbReference type="Proteomes" id="UP001283361">
    <property type="component" value="Unassembled WGS sequence"/>
</dbReference>
<dbReference type="EMBL" id="JAWDGP010005165">
    <property type="protein sequence ID" value="KAK3759101.1"/>
    <property type="molecule type" value="Genomic_DNA"/>
</dbReference>